<organism evidence="8">
    <name type="scientific">Mesocestoides corti</name>
    <name type="common">Flatworm</name>
    <dbReference type="NCBI Taxonomy" id="53468"/>
    <lineage>
        <taxon>Eukaryota</taxon>
        <taxon>Metazoa</taxon>
        <taxon>Spiralia</taxon>
        <taxon>Lophotrochozoa</taxon>
        <taxon>Platyhelminthes</taxon>
        <taxon>Cestoda</taxon>
        <taxon>Eucestoda</taxon>
        <taxon>Cyclophyllidea</taxon>
        <taxon>Mesocestoididae</taxon>
        <taxon>Mesocestoides</taxon>
    </lineage>
</organism>
<dbReference type="WBParaSite" id="MCU_003187-RA">
    <property type="protein sequence ID" value="MCU_003187-RA"/>
    <property type="gene ID" value="MCU_003187"/>
</dbReference>
<dbReference type="SMART" id="SM00291">
    <property type="entry name" value="ZnF_ZZ"/>
    <property type="match status" value="1"/>
</dbReference>
<dbReference type="InterPro" id="IPR000433">
    <property type="entry name" value="Znf_ZZ"/>
</dbReference>
<dbReference type="InterPro" id="IPR050774">
    <property type="entry name" value="KCMF1/Dystrophin"/>
</dbReference>
<keyword evidence="1" id="KW-0479">Metal-binding</keyword>
<feature type="region of interest" description="Disordered" evidence="6">
    <location>
        <begin position="835"/>
        <end position="855"/>
    </location>
</feature>
<feature type="domain" description="ZZ-type" evidence="7">
    <location>
        <begin position="315"/>
        <end position="371"/>
    </location>
</feature>
<dbReference type="GO" id="GO:0008270">
    <property type="term" value="F:zinc ion binding"/>
    <property type="evidence" value="ECO:0007669"/>
    <property type="project" value="UniProtKB-KW"/>
</dbReference>
<dbReference type="SUPFAM" id="SSF57850">
    <property type="entry name" value="RING/U-box"/>
    <property type="match status" value="1"/>
</dbReference>
<proteinExistence type="predicted"/>
<feature type="region of interest" description="Disordered" evidence="6">
    <location>
        <begin position="1020"/>
        <end position="1044"/>
    </location>
</feature>
<feature type="coiled-coil region" evidence="5">
    <location>
        <begin position="726"/>
        <end position="760"/>
    </location>
</feature>
<feature type="region of interest" description="Disordered" evidence="6">
    <location>
        <begin position="388"/>
        <end position="418"/>
    </location>
</feature>
<feature type="region of interest" description="Disordered" evidence="6">
    <location>
        <begin position="468"/>
        <end position="511"/>
    </location>
</feature>
<keyword evidence="3" id="KW-0862">Zinc</keyword>
<dbReference type="PANTHER" id="PTHR12268">
    <property type="entry name" value="E3 UBIQUITIN-PROTEIN LIGASE KCMF1"/>
    <property type="match status" value="1"/>
</dbReference>
<evidence type="ECO:0000256" key="3">
    <source>
        <dbReference type="ARBA" id="ARBA00022833"/>
    </source>
</evidence>
<feature type="compositionally biased region" description="Polar residues" evidence="6">
    <location>
        <begin position="469"/>
        <end position="511"/>
    </location>
</feature>
<dbReference type="InterPro" id="IPR015153">
    <property type="entry name" value="EF-hand_dom_typ1"/>
</dbReference>
<dbReference type="InterPro" id="IPR011992">
    <property type="entry name" value="EF-hand-dom_pair"/>
</dbReference>
<dbReference type="PROSITE" id="PS50135">
    <property type="entry name" value="ZF_ZZ_2"/>
    <property type="match status" value="1"/>
</dbReference>
<feature type="region of interest" description="Disordered" evidence="6">
    <location>
        <begin position="981"/>
        <end position="1003"/>
    </location>
</feature>
<feature type="compositionally biased region" description="Polar residues" evidence="6">
    <location>
        <begin position="835"/>
        <end position="853"/>
    </location>
</feature>
<reference evidence="8" key="1">
    <citation type="submission" date="2019-11" db="UniProtKB">
        <authorList>
            <consortium name="WormBaseParasite"/>
        </authorList>
    </citation>
    <scope>IDENTIFICATION</scope>
</reference>
<dbReference type="Pfam" id="PF09069">
    <property type="entry name" value="EF-hand_3"/>
    <property type="match status" value="1"/>
</dbReference>
<dbReference type="InterPro" id="IPR015154">
    <property type="entry name" value="EF-hand_dom_typ2"/>
</dbReference>
<dbReference type="GO" id="GO:0045202">
    <property type="term" value="C:synapse"/>
    <property type="evidence" value="ECO:0007669"/>
    <property type="project" value="TreeGrafter"/>
</dbReference>
<keyword evidence="2 4" id="KW-0863">Zinc-finger</keyword>
<dbReference type="GO" id="GO:0005886">
    <property type="term" value="C:plasma membrane"/>
    <property type="evidence" value="ECO:0007669"/>
    <property type="project" value="TreeGrafter"/>
</dbReference>
<evidence type="ECO:0000256" key="5">
    <source>
        <dbReference type="SAM" id="Coils"/>
    </source>
</evidence>
<evidence type="ECO:0000256" key="1">
    <source>
        <dbReference type="ARBA" id="ARBA00022723"/>
    </source>
</evidence>
<evidence type="ECO:0000256" key="4">
    <source>
        <dbReference type="PROSITE-ProRule" id="PRU00228"/>
    </source>
</evidence>
<evidence type="ECO:0000256" key="6">
    <source>
        <dbReference type="SAM" id="MobiDB-lite"/>
    </source>
</evidence>
<dbReference type="InterPro" id="IPR043145">
    <property type="entry name" value="Znf_ZZ_sf"/>
</dbReference>
<dbReference type="SUPFAM" id="SSF47473">
    <property type="entry name" value="EF-hand"/>
    <property type="match status" value="2"/>
</dbReference>
<dbReference type="Pfam" id="PF09068">
    <property type="entry name" value="EF-hand_2"/>
    <property type="match status" value="1"/>
</dbReference>
<evidence type="ECO:0000259" key="7">
    <source>
        <dbReference type="PROSITE" id="PS50135"/>
    </source>
</evidence>
<dbReference type="Gene3D" id="6.10.140.70">
    <property type="match status" value="1"/>
</dbReference>
<evidence type="ECO:0000313" key="8">
    <source>
        <dbReference type="WBParaSite" id="MCU_003187-RA"/>
    </source>
</evidence>
<dbReference type="AlphaFoldDB" id="A0A5K3EUF6"/>
<protein>
    <submittedName>
        <fullName evidence="8">ZZ-type domain-containing protein</fullName>
    </submittedName>
</protein>
<evidence type="ECO:0000256" key="2">
    <source>
        <dbReference type="ARBA" id="ARBA00022771"/>
    </source>
</evidence>
<sequence length="1044" mass="113944">MQGLQDFQQPSASTITTAATNTNKEQTSNLFYSSNGTQILTASQTSQPPRTQPYYQHHQLQTAQMFPVFTTASDTSNAAFVGFRRLLAELKAKKFDQIRFAAYRTASKLRYIQKRTLLSSLELGRLLEIFRELGLHATDPMATLHRQGTEQLLNSIYSAIAPLGAEKGGFCSEAAAQLMLAQAREIILGWLTYILDPTNCGHLPVSGLKVALSTLVVGKPADKFTYHYSLLVNNAGALQIDRLETYLHELLSLAVGVFEEPNFSYNAQTSKFLLSGKSKAISLEEFLEKMLAEPGPQSFSWLKVFHRLGIVENVQHPLKCEGCKREPIVGLRYKCTRCPRYSLCQDCFWTGITTDSHTNSHDVKEYTTATKTHSRQFGHSLRKSFQFGRQHSLPSGSSTPAQQVKATSRAPQLQQQTSLTTFPQYRMYRPGFPSPVIQPGFPPSYYYPVQGTFVRPPPTPVMQTRHFQRSTTIPRQQQQQAVLSPTFNSTSVQPISPQGTDPKSSTVLSTGVKRNSNNNLLQQQVSQRHHSVTQPLPQRQQLGGLLSQRQLSTDAEIGAAGTVATTPTTAVYGASAAETVGVEGTMSASMGIPDGTLGRKHLQQQPPVDGSLFRQAPSQTGVGKPDQHKLIANYPGRLATVGSATGQNIDEIVSSTQSQKELVAQLEAKNREILMEIQRLKMEQANQAAGIAAAMRDSGIKNASASLVQPPSQSCENEDPRLVAELNALRQRKSELEARMNDLQGNRRDLTIQLETLMRLLKTSPNQTAKQSEEVFGMPTTSYYQQNYYTRPRTATAALPRRSCSLIRRSSGTRTPLEVLVNEPRSLDAEFLLTSSTMPNDQPGSTMSLQRRGTNPLPVSPQHALGRPSGFGPSAIPPVDVTYKNRPRSISHSVGAASGALLKANSKTKPVISVKSQLRRSPLSGVGGTSLLAESDSEVAHASRRPFNCAAVFDPSGNSATPAATTSDTYLYSDPEMLSSGWQQGGANSGTRKDLVKPLTTTSTNQTSVVTVLSVSVVESPLTTTRTPSVETSEENVSKSNGVD</sequence>
<dbReference type="PANTHER" id="PTHR12268:SF27">
    <property type="entry name" value="DYSTROBREVIN, ISOFORM F"/>
    <property type="match status" value="1"/>
</dbReference>
<name>A0A5K3EUF6_MESCO</name>
<dbReference type="Gene3D" id="3.30.60.90">
    <property type="match status" value="1"/>
</dbReference>
<keyword evidence="5" id="KW-0175">Coiled coil</keyword>
<dbReference type="GO" id="GO:0099536">
    <property type="term" value="P:synaptic signaling"/>
    <property type="evidence" value="ECO:0007669"/>
    <property type="project" value="TreeGrafter"/>
</dbReference>
<dbReference type="Pfam" id="PF00569">
    <property type="entry name" value="ZZ"/>
    <property type="match status" value="1"/>
</dbReference>
<accession>A0A5K3EUF6</accession>